<feature type="binding site" evidence="8">
    <location>
        <begin position="116"/>
        <end position="118"/>
    </location>
    <ligand>
        <name>substrate</name>
    </ligand>
</feature>
<evidence type="ECO:0000256" key="8">
    <source>
        <dbReference type="HAMAP-Rule" id="MF_00087"/>
    </source>
</evidence>
<evidence type="ECO:0000313" key="13">
    <source>
        <dbReference type="EMBL" id="MFC5269796.1"/>
    </source>
</evidence>
<evidence type="ECO:0000256" key="2">
    <source>
        <dbReference type="ARBA" id="ARBA00005916"/>
    </source>
</evidence>
<feature type="site" description="Important for activity" evidence="8">
    <location>
        <position position="101"/>
    </location>
</feature>
<dbReference type="PANTHER" id="PTHR43013">
    <property type="entry name" value="GLUTAMYL-TRNA REDUCTASE"/>
    <property type="match status" value="1"/>
</dbReference>
<evidence type="ECO:0000256" key="9">
    <source>
        <dbReference type="RuleBase" id="RU000584"/>
    </source>
</evidence>
<dbReference type="PANTHER" id="PTHR43013:SF1">
    <property type="entry name" value="GLUTAMYL-TRNA REDUCTASE"/>
    <property type="match status" value="1"/>
</dbReference>
<gene>
    <name evidence="8 13" type="primary">hemA</name>
    <name evidence="13" type="ORF">ACFPIB_04180</name>
</gene>
<protein>
    <recommendedName>
        <fullName evidence="3 8">Glutamyl-tRNA reductase</fullName>
        <shortName evidence="8">GluTR</shortName>
        <ecNumber evidence="3 8">1.2.1.70</ecNumber>
    </recommendedName>
</protein>
<dbReference type="SUPFAM" id="SSF69075">
    <property type="entry name" value="Glutamyl tRNA-reductase dimerization domain"/>
    <property type="match status" value="1"/>
</dbReference>
<feature type="binding site" evidence="8">
    <location>
        <position position="111"/>
    </location>
    <ligand>
        <name>substrate</name>
    </ligand>
</feature>
<dbReference type="SUPFAM" id="SSF69742">
    <property type="entry name" value="Glutamyl tRNA-reductase catalytic, N-terminal domain"/>
    <property type="match status" value="1"/>
</dbReference>
<dbReference type="EMBL" id="JBHSKT010000002">
    <property type="protein sequence ID" value="MFC5269796.1"/>
    <property type="molecule type" value="Genomic_DNA"/>
</dbReference>
<feature type="domain" description="Glutamyl-tRNA reductase N-terminal" evidence="12">
    <location>
        <begin position="8"/>
        <end position="158"/>
    </location>
</feature>
<feature type="binding site" evidence="8">
    <location>
        <begin position="191"/>
        <end position="196"/>
    </location>
    <ligand>
        <name>NADP(+)</name>
        <dbReference type="ChEBI" id="CHEBI:58349"/>
    </ligand>
</feature>
<evidence type="ECO:0000259" key="11">
    <source>
        <dbReference type="Pfam" id="PF01488"/>
    </source>
</evidence>
<keyword evidence="14" id="KW-1185">Reference proteome</keyword>
<comment type="pathway">
    <text evidence="1 8 9">Porphyrin-containing compound metabolism; protoporphyrin-IX biosynthesis; 5-aminolevulinate from L-glutamyl-tRNA(Glu): step 1/2.</text>
</comment>
<dbReference type="InterPro" id="IPR000343">
    <property type="entry name" value="4pyrrol_synth_GluRdtase"/>
</dbReference>
<dbReference type="Pfam" id="PF01488">
    <property type="entry name" value="Shikimate_DH"/>
    <property type="match status" value="1"/>
</dbReference>
<evidence type="ECO:0000256" key="3">
    <source>
        <dbReference type="ARBA" id="ARBA00012970"/>
    </source>
</evidence>
<proteinExistence type="inferred from homology"/>
<dbReference type="InterPro" id="IPR036453">
    <property type="entry name" value="GluRdtase_dimer_dom_sf"/>
</dbReference>
<accession>A0ABW0E9X1</accession>
<evidence type="ECO:0000259" key="10">
    <source>
        <dbReference type="Pfam" id="PF00745"/>
    </source>
</evidence>
<keyword evidence="5 8" id="KW-0560">Oxidoreductase</keyword>
<comment type="catalytic activity">
    <reaction evidence="7 8 9">
        <text>(S)-4-amino-5-oxopentanoate + tRNA(Glu) + NADP(+) = L-glutamyl-tRNA(Glu) + NADPH + H(+)</text>
        <dbReference type="Rhea" id="RHEA:12344"/>
        <dbReference type="Rhea" id="RHEA-COMP:9663"/>
        <dbReference type="Rhea" id="RHEA-COMP:9680"/>
        <dbReference type="ChEBI" id="CHEBI:15378"/>
        <dbReference type="ChEBI" id="CHEBI:57501"/>
        <dbReference type="ChEBI" id="CHEBI:57783"/>
        <dbReference type="ChEBI" id="CHEBI:58349"/>
        <dbReference type="ChEBI" id="CHEBI:78442"/>
        <dbReference type="ChEBI" id="CHEBI:78520"/>
        <dbReference type="EC" id="1.2.1.70"/>
    </reaction>
</comment>
<evidence type="ECO:0000259" key="12">
    <source>
        <dbReference type="Pfam" id="PF05201"/>
    </source>
</evidence>
<comment type="similarity">
    <text evidence="2 8 9">Belongs to the glutamyl-tRNA reductase family.</text>
</comment>
<feature type="domain" description="Quinate/shikimate 5-dehydrogenase/glutamyl-tRNA reductase" evidence="11">
    <location>
        <begin position="173"/>
        <end position="303"/>
    </location>
</feature>
<comment type="miscellaneous">
    <text evidence="8">During catalysis, the active site Cys acts as a nucleophile attacking the alpha-carbonyl group of tRNA-bound glutamate with the formation of a thioester intermediate between enzyme and glutamate, and the concomitant release of tRNA(Glu). The thioester intermediate is finally reduced by direct hydride transfer from NADPH, to form the product GSA.</text>
</comment>
<dbReference type="InterPro" id="IPR015896">
    <property type="entry name" value="4pyrrol_synth_GluRdtase_dimer"/>
</dbReference>
<feature type="binding site" evidence="8">
    <location>
        <begin position="51"/>
        <end position="54"/>
    </location>
    <ligand>
        <name>substrate</name>
    </ligand>
</feature>
<dbReference type="EC" id="1.2.1.70" evidence="3 8"/>
<evidence type="ECO:0000256" key="4">
    <source>
        <dbReference type="ARBA" id="ARBA00022857"/>
    </source>
</evidence>
<evidence type="ECO:0000256" key="1">
    <source>
        <dbReference type="ARBA" id="ARBA00005059"/>
    </source>
</evidence>
<evidence type="ECO:0000256" key="6">
    <source>
        <dbReference type="ARBA" id="ARBA00023244"/>
    </source>
</evidence>
<dbReference type="InterPro" id="IPR015895">
    <property type="entry name" value="4pyrrol_synth_GluRdtase_N"/>
</dbReference>
<evidence type="ECO:0000313" key="14">
    <source>
        <dbReference type="Proteomes" id="UP001596161"/>
    </source>
</evidence>
<dbReference type="Gene3D" id="3.30.460.30">
    <property type="entry name" value="Glutamyl-tRNA reductase, N-terminal domain"/>
    <property type="match status" value="1"/>
</dbReference>
<comment type="function">
    <text evidence="8">Catalyzes the NADPH-dependent reduction of glutamyl-tRNA(Glu) to glutamate 1-semialdehyde (GSA).</text>
</comment>
<dbReference type="CDD" id="cd05213">
    <property type="entry name" value="NAD_bind_Glutamyl_tRNA_reduct"/>
    <property type="match status" value="1"/>
</dbReference>
<dbReference type="InterPro" id="IPR036291">
    <property type="entry name" value="NAD(P)-bd_dom_sf"/>
</dbReference>
<dbReference type="SUPFAM" id="SSF51735">
    <property type="entry name" value="NAD(P)-binding Rossmann-fold domains"/>
    <property type="match status" value="1"/>
</dbReference>
<dbReference type="NCBIfam" id="TIGR01035">
    <property type="entry name" value="hemA"/>
    <property type="match status" value="1"/>
</dbReference>
<evidence type="ECO:0000256" key="7">
    <source>
        <dbReference type="ARBA" id="ARBA00047464"/>
    </source>
</evidence>
<comment type="domain">
    <text evidence="8">Possesses an unusual extended V-shaped dimeric structure with each monomer consisting of three distinct domains arranged along a curved 'spinal' alpha-helix. The N-terminal catalytic domain specifically recognizes the glutamate moiety of the substrate. The second domain is the NADPH-binding domain, and the third C-terminal domain is responsible for dimerization.</text>
</comment>
<dbReference type="HAMAP" id="MF_00087">
    <property type="entry name" value="Glu_tRNA_reductase"/>
    <property type="match status" value="1"/>
</dbReference>
<dbReference type="Pfam" id="PF05201">
    <property type="entry name" value="GlutR_N"/>
    <property type="match status" value="1"/>
</dbReference>
<name>A0ABW0E9X1_9BACT</name>
<comment type="subunit">
    <text evidence="8">Homodimer.</text>
</comment>
<evidence type="ECO:0000256" key="5">
    <source>
        <dbReference type="ARBA" id="ARBA00023002"/>
    </source>
</evidence>
<feature type="binding site" evidence="8">
    <location>
        <position position="122"/>
    </location>
    <ligand>
        <name>substrate</name>
    </ligand>
</feature>
<sequence>MKDQFKAITLSYKNAPIAIREAVALNEGGCRNLLQKIKEFTGLQDAMVLSTCNRTEVYYAAEKDLSLEIIKLIAIEKGFIATKNIQPFFRVLNNSEEAYKHLFHVALGLESQVTGDVQILNQVKNAYRWTCEENMAGPVLHRLLHTIFATNKRVVNETAFHDGAASVSYAAMELVEELTRQLENPRILMIGVGEIGADVCRHFKKSKLNNIFITNRTAYKAEALAEECLATAVPYQNLWQEIEKADVVISSVPGDALFVSKAEIEKMGQPVYKFFIDLSMPRSIDPALETMPGVFVYNIDGIRNKATEALERRMAAIPEVKNLVFEAIAEFQAWTQEMAISPAIQQFKQKLEDIRNQELARFMKKMNEQEKELVEIVTKNMLQKILKAPVLELKAACLRGESETLLESLSALFNLEKETA</sequence>
<keyword evidence="6 8" id="KW-0627">Porphyrin biosynthesis</keyword>
<dbReference type="GO" id="GO:0008883">
    <property type="term" value="F:glutamyl-tRNA reductase activity"/>
    <property type="evidence" value="ECO:0007669"/>
    <property type="project" value="UniProtKB-EC"/>
</dbReference>
<feature type="active site" description="Nucleophile" evidence="8">
    <location>
        <position position="52"/>
    </location>
</feature>
<dbReference type="PIRSF" id="PIRSF000445">
    <property type="entry name" value="4pyrrol_synth_GluRdtase"/>
    <property type="match status" value="1"/>
</dbReference>
<dbReference type="InterPro" id="IPR036343">
    <property type="entry name" value="GluRdtase_N_sf"/>
</dbReference>
<feature type="domain" description="Tetrapyrrole biosynthesis glutamyl-tRNA reductase dimerisation" evidence="10">
    <location>
        <begin position="320"/>
        <end position="415"/>
    </location>
</feature>
<dbReference type="RefSeq" id="WP_378016176.1">
    <property type="nucleotide sequence ID" value="NZ_JBHSKT010000002.1"/>
</dbReference>
<dbReference type="InterPro" id="IPR006151">
    <property type="entry name" value="Shikm_DH/Glu-tRNA_Rdtase"/>
</dbReference>
<organism evidence="13 14">
    <name type="scientific">Adhaeribacter terreus</name>
    <dbReference type="NCBI Taxonomy" id="529703"/>
    <lineage>
        <taxon>Bacteria</taxon>
        <taxon>Pseudomonadati</taxon>
        <taxon>Bacteroidota</taxon>
        <taxon>Cytophagia</taxon>
        <taxon>Cytophagales</taxon>
        <taxon>Hymenobacteraceae</taxon>
        <taxon>Adhaeribacter</taxon>
    </lineage>
</organism>
<dbReference type="Proteomes" id="UP001596161">
    <property type="component" value="Unassembled WGS sequence"/>
</dbReference>
<keyword evidence="4 8" id="KW-0521">NADP</keyword>
<reference evidence="14" key="1">
    <citation type="journal article" date="2019" name="Int. J. Syst. Evol. Microbiol.">
        <title>The Global Catalogue of Microorganisms (GCM) 10K type strain sequencing project: providing services to taxonomists for standard genome sequencing and annotation.</title>
        <authorList>
            <consortium name="The Broad Institute Genomics Platform"/>
            <consortium name="The Broad Institute Genome Sequencing Center for Infectious Disease"/>
            <person name="Wu L."/>
            <person name="Ma J."/>
        </authorList>
    </citation>
    <scope>NUCLEOTIDE SEQUENCE [LARGE SCALE GENOMIC DNA]</scope>
    <source>
        <strain evidence="14">KACC 12602</strain>
    </source>
</reference>
<dbReference type="Pfam" id="PF00745">
    <property type="entry name" value="GlutR_dimer"/>
    <property type="match status" value="1"/>
</dbReference>
<dbReference type="Gene3D" id="3.40.50.720">
    <property type="entry name" value="NAD(P)-binding Rossmann-like Domain"/>
    <property type="match status" value="1"/>
</dbReference>
<comment type="caution">
    <text evidence="13">The sequence shown here is derived from an EMBL/GenBank/DDBJ whole genome shotgun (WGS) entry which is preliminary data.</text>
</comment>